<feature type="transmembrane region" description="Helical" evidence="1">
    <location>
        <begin position="218"/>
        <end position="237"/>
    </location>
</feature>
<feature type="transmembrane region" description="Helical" evidence="1">
    <location>
        <begin position="75"/>
        <end position="96"/>
    </location>
</feature>
<gene>
    <name evidence="2" type="ORF">GGI19_002694</name>
</gene>
<sequence length="272" mass="29424">MDSKYTLLPVSVANASTQTDDCVYVDCTTLEETPINSGSTYKAYADASTQTDDYVLVDYPTREEMPTDAKFARKVYAIAAMQFLTMFAVGASLYYFECTCHFIQSHQWSLRASLAAATMSMLGLSRKLSNQALNTSLLATLVVSLSYFVGASFLAMPGSITLQTLATAAGMLALVAASTFKPGFESLSVGTVTMFALGSVNVLSLVHVALPFRTYTDMAASVAIALALTGYVVFRTREAALKSTENSQVISAVYYISMVFFNPLMIYSVLYV</sequence>
<protein>
    <submittedName>
        <fullName evidence="2">Uncharacterized protein</fullName>
    </submittedName>
</protein>
<organism evidence="2 3">
    <name type="scientific">Coemansia pectinata</name>
    <dbReference type="NCBI Taxonomy" id="1052879"/>
    <lineage>
        <taxon>Eukaryota</taxon>
        <taxon>Fungi</taxon>
        <taxon>Fungi incertae sedis</taxon>
        <taxon>Zoopagomycota</taxon>
        <taxon>Kickxellomycotina</taxon>
        <taxon>Kickxellomycetes</taxon>
        <taxon>Kickxellales</taxon>
        <taxon>Kickxellaceae</taxon>
        <taxon>Coemansia</taxon>
    </lineage>
</organism>
<keyword evidence="1" id="KW-0472">Membrane</keyword>
<feature type="transmembrane region" description="Helical" evidence="1">
    <location>
        <begin position="192"/>
        <end position="212"/>
    </location>
</feature>
<keyword evidence="1" id="KW-0812">Transmembrane</keyword>
<comment type="caution">
    <text evidence="2">The sequence shown here is derived from an EMBL/GenBank/DDBJ whole genome shotgun (WGS) entry which is preliminary data.</text>
</comment>
<evidence type="ECO:0000313" key="3">
    <source>
        <dbReference type="Proteomes" id="UP001140011"/>
    </source>
</evidence>
<feature type="transmembrane region" description="Helical" evidence="1">
    <location>
        <begin position="162"/>
        <end position="180"/>
    </location>
</feature>
<keyword evidence="3" id="KW-1185">Reference proteome</keyword>
<reference evidence="2" key="1">
    <citation type="submission" date="2022-07" db="EMBL/GenBank/DDBJ databases">
        <title>Phylogenomic reconstructions and comparative analyses of Kickxellomycotina fungi.</title>
        <authorList>
            <person name="Reynolds N.K."/>
            <person name="Stajich J.E."/>
            <person name="Barry K."/>
            <person name="Grigoriev I.V."/>
            <person name="Crous P."/>
            <person name="Smith M.E."/>
        </authorList>
    </citation>
    <scope>NUCLEOTIDE SEQUENCE</scope>
    <source>
        <strain evidence="2">BCRC 34297</strain>
    </source>
</reference>
<dbReference type="Proteomes" id="UP001140011">
    <property type="component" value="Unassembled WGS sequence"/>
</dbReference>
<dbReference type="EMBL" id="JANBUH010000143">
    <property type="protein sequence ID" value="KAJ2754053.1"/>
    <property type="molecule type" value="Genomic_DNA"/>
</dbReference>
<feature type="transmembrane region" description="Helical" evidence="1">
    <location>
        <begin position="137"/>
        <end position="156"/>
    </location>
</feature>
<name>A0A9W8H283_9FUNG</name>
<proteinExistence type="predicted"/>
<feature type="transmembrane region" description="Helical" evidence="1">
    <location>
        <begin position="249"/>
        <end position="270"/>
    </location>
</feature>
<evidence type="ECO:0000256" key="1">
    <source>
        <dbReference type="SAM" id="Phobius"/>
    </source>
</evidence>
<dbReference type="AlphaFoldDB" id="A0A9W8H283"/>
<dbReference type="OrthoDB" id="7933078at2759"/>
<keyword evidence="1" id="KW-1133">Transmembrane helix</keyword>
<accession>A0A9W8H283</accession>
<evidence type="ECO:0000313" key="2">
    <source>
        <dbReference type="EMBL" id="KAJ2754053.1"/>
    </source>
</evidence>